<dbReference type="Proteomes" id="UP001444071">
    <property type="component" value="Unassembled WGS sequence"/>
</dbReference>
<sequence length="115" mass="12889">MSTNNFNSLTCTSDGFTHNPECLYSILAYFMSYILLVFVFPIALIFDGSVNPAHPKHIGSIDPSCDVVEVVKDAYETSKMLCEQYYLTSPDMEIKEVNCKSKATHAFNFQCAVLL</sequence>
<evidence type="ECO:0000313" key="3">
    <source>
        <dbReference type="Proteomes" id="UP001444071"/>
    </source>
</evidence>
<accession>A0ABV0WV11</accession>
<evidence type="ECO:0000256" key="1">
    <source>
        <dbReference type="SAM" id="Phobius"/>
    </source>
</evidence>
<proteinExistence type="predicted"/>
<keyword evidence="3" id="KW-1185">Reference proteome</keyword>
<dbReference type="Gene3D" id="3.30.565.10">
    <property type="entry name" value="Histidine kinase-like ATPase, C-terminal domain"/>
    <property type="match status" value="1"/>
</dbReference>
<dbReference type="EMBL" id="JAHRIM010071822">
    <property type="protein sequence ID" value="MEQ2273460.1"/>
    <property type="molecule type" value="Genomic_DNA"/>
</dbReference>
<name>A0ABV0WV11_9TELE</name>
<gene>
    <name evidence="2" type="ORF">XENORESO_004371</name>
</gene>
<reference evidence="2 3" key="1">
    <citation type="submission" date="2021-06" db="EMBL/GenBank/DDBJ databases">
        <authorList>
            <person name="Palmer J.M."/>
        </authorList>
    </citation>
    <scope>NUCLEOTIDE SEQUENCE [LARGE SCALE GENOMIC DNA]</scope>
    <source>
        <strain evidence="2 3">XR_2019</strain>
        <tissue evidence="2">Muscle</tissue>
    </source>
</reference>
<comment type="caution">
    <text evidence="2">The sequence shown here is derived from an EMBL/GenBank/DDBJ whole genome shotgun (WGS) entry which is preliminary data.</text>
</comment>
<protein>
    <submittedName>
        <fullName evidence="2">Uncharacterized protein</fullName>
    </submittedName>
</protein>
<organism evidence="2 3">
    <name type="scientific">Xenotaenia resolanae</name>
    <dbReference type="NCBI Taxonomy" id="208358"/>
    <lineage>
        <taxon>Eukaryota</taxon>
        <taxon>Metazoa</taxon>
        <taxon>Chordata</taxon>
        <taxon>Craniata</taxon>
        <taxon>Vertebrata</taxon>
        <taxon>Euteleostomi</taxon>
        <taxon>Actinopterygii</taxon>
        <taxon>Neopterygii</taxon>
        <taxon>Teleostei</taxon>
        <taxon>Neoteleostei</taxon>
        <taxon>Acanthomorphata</taxon>
        <taxon>Ovalentaria</taxon>
        <taxon>Atherinomorphae</taxon>
        <taxon>Cyprinodontiformes</taxon>
        <taxon>Goodeidae</taxon>
        <taxon>Xenotaenia</taxon>
    </lineage>
</organism>
<keyword evidence="1" id="KW-0812">Transmembrane</keyword>
<keyword evidence="1" id="KW-1133">Transmembrane helix</keyword>
<feature type="transmembrane region" description="Helical" evidence="1">
    <location>
        <begin position="26"/>
        <end position="46"/>
    </location>
</feature>
<dbReference type="InterPro" id="IPR036890">
    <property type="entry name" value="HATPase_C_sf"/>
</dbReference>
<evidence type="ECO:0000313" key="2">
    <source>
        <dbReference type="EMBL" id="MEQ2273460.1"/>
    </source>
</evidence>
<keyword evidence="1" id="KW-0472">Membrane</keyword>